<dbReference type="InterPro" id="IPR029058">
    <property type="entry name" value="AB_hydrolase_fold"/>
</dbReference>
<sequence>MSVGSSDSNVIGTCLTCPRSCDDYSSRCQCTYCRMLVLVCSNCQGAAMAALISAQQQKLKGEMDFKFVVLCSGFALRMKEMECGPIKCPSLHIFGACKRFLLQGILKV</sequence>
<reference evidence="2 3" key="1">
    <citation type="submission" date="2024-01" db="EMBL/GenBank/DDBJ databases">
        <title>The genomes of 5 underutilized Papilionoideae crops provide insights into root nodulation and disease resistanc.</title>
        <authorList>
            <person name="Jiang F."/>
        </authorList>
    </citation>
    <scope>NUCLEOTIDE SEQUENCE [LARGE SCALE GENOMIC DNA]</scope>
    <source>
        <strain evidence="2">DUOXIRENSHENG_FW03</strain>
        <tissue evidence="2">Leaves</tissue>
    </source>
</reference>
<evidence type="ECO:0000313" key="2">
    <source>
        <dbReference type="EMBL" id="KAK7392097.1"/>
    </source>
</evidence>
<dbReference type="InterPro" id="IPR005645">
    <property type="entry name" value="FSH-like_dom"/>
</dbReference>
<evidence type="ECO:0000313" key="3">
    <source>
        <dbReference type="Proteomes" id="UP001386955"/>
    </source>
</evidence>
<gene>
    <name evidence="2" type="ORF">VNO78_20524</name>
</gene>
<dbReference type="AlphaFoldDB" id="A0AAN9SER6"/>
<dbReference type="InterPro" id="IPR020936">
    <property type="entry name" value="TrhO"/>
</dbReference>
<dbReference type="PANTHER" id="PTHR43268:SF6">
    <property type="entry name" value="THIOSULFATE SULFURTRANSFERASE_RHODANESE-LIKE DOMAIN-CONTAINING PROTEIN 2"/>
    <property type="match status" value="1"/>
</dbReference>
<organism evidence="2 3">
    <name type="scientific">Psophocarpus tetragonolobus</name>
    <name type="common">Winged bean</name>
    <name type="synonym">Dolichos tetragonolobus</name>
    <dbReference type="NCBI Taxonomy" id="3891"/>
    <lineage>
        <taxon>Eukaryota</taxon>
        <taxon>Viridiplantae</taxon>
        <taxon>Streptophyta</taxon>
        <taxon>Embryophyta</taxon>
        <taxon>Tracheophyta</taxon>
        <taxon>Spermatophyta</taxon>
        <taxon>Magnoliopsida</taxon>
        <taxon>eudicotyledons</taxon>
        <taxon>Gunneridae</taxon>
        <taxon>Pentapetalae</taxon>
        <taxon>rosids</taxon>
        <taxon>fabids</taxon>
        <taxon>Fabales</taxon>
        <taxon>Fabaceae</taxon>
        <taxon>Papilionoideae</taxon>
        <taxon>50 kb inversion clade</taxon>
        <taxon>NPAAA clade</taxon>
        <taxon>indigoferoid/millettioid clade</taxon>
        <taxon>Phaseoleae</taxon>
        <taxon>Psophocarpus</taxon>
    </lineage>
</organism>
<dbReference type="EMBL" id="JAYMYS010000005">
    <property type="protein sequence ID" value="KAK7392097.1"/>
    <property type="molecule type" value="Genomic_DNA"/>
</dbReference>
<accession>A0AAN9SER6</accession>
<dbReference type="PANTHER" id="PTHR43268">
    <property type="entry name" value="THIOSULFATE SULFURTRANSFERASE/RHODANESE-LIKE DOMAIN-CONTAINING PROTEIN 2"/>
    <property type="match status" value="1"/>
</dbReference>
<keyword evidence="3" id="KW-1185">Reference proteome</keyword>
<dbReference type="Proteomes" id="UP001386955">
    <property type="component" value="Unassembled WGS sequence"/>
</dbReference>
<feature type="domain" description="Serine hydrolase" evidence="1">
    <location>
        <begin position="43"/>
        <end position="96"/>
    </location>
</feature>
<name>A0AAN9SER6_PSOTE</name>
<protein>
    <recommendedName>
        <fullName evidence="1">Serine hydrolase domain-containing protein</fullName>
    </recommendedName>
</protein>
<comment type="caution">
    <text evidence="2">The sequence shown here is derived from an EMBL/GenBank/DDBJ whole genome shotgun (WGS) entry which is preliminary data.</text>
</comment>
<evidence type="ECO:0000259" key="1">
    <source>
        <dbReference type="Pfam" id="PF03959"/>
    </source>
</evidence>
<dbReference type="Pfam" id="PF03959">
    <property type="entry name" value="FSH1"/>
    <property type="match status" value="1"/>
</dbReference>
<dbReference type="Gene3D" id="3.40.50.1820">
    <property type="entry name" value="alpha/beta hydrolase"/>
    <property type="match status" value="1"/>
</dbReference>
<proteinExistence type="predicted"/>